<dbReference type="SUPFAM" id="SSF51735">
    <property type="entry name" value="NAD(P)-binding Rossmann-fold domains"/>
    <property type="match status" value="1"/>
</dbReference>
<name>A0A0F2MEP9_SPOSC</name>
<dbReference type="Pfam" id="PF01408">
    <property type="entry name" value="GFO_IDH_MocA"/>
    <property type="match status" value="1"/>
</dbReference>
<dbReference type="RefSeq" id="XP_016590225.1">
    <property type="nucleotide sequence ID" value="XM_016728647.1"/>
</dbReference>
<dbReference type="EMBL" id="AXCR01000005">
    <property type="protein sequence ID" value="KJR87549.1"/>
    <property type="molecule type" value="Genomic_DNA"/>
</dbReference>
<dbReference type="OrthoDB" id="446809at2759"/>
<proteinExistence type="predicted"/>
<comment type="caution">
    <text evidence="3">The sequence shown here is derived from an EMBL/GenBank/DDBJ whole genome shotgun (WGS) entry which is preliminary data.</text>
</comment>
<dbReference type="Gene3D" id="3.40.50.720">
    <property type="entry name" value="NAD(P)-binding Rossmann-like Domain"/>
    <property type="match status" value="1"/>
</dbReference>
<dbReference type="VEuPathDB" id="FungiDB:SPSK_01741"/>
<dbReference type="Pfam" id="PF22685">
    <property type="entry name" value="Gal80p_C-like"/>
    <property type="match status" value="1"/>
</dbReference>
<evidence type="ECO:0000313" key="3">
    <source>
        <dbReference type="EMBL" id="KJR87549.1"/>
    </source>
</evidence>
<reference evidence="3 4" key="2">
    <citation type="journal article" date="2015" name="Eukaryot. Cell">
        <title>Asexual propagation of a virulent clone complex in a human and feline outbreak of sporotrichosis.</title>
        <authorList>
            <person name="Teixeira Mde M."/>
            <person name="Rodrigues A.M."/>
            <person name="Tsui C.K."/>
            <person name="de Almeida L.G."/>
            <person name="Van Diepeningen A.D."/>
            <person name="van den Ende B.G."/>
            <person name="Fernandes G.F."/>
            <person name="Kano R."/>
            <person name="Hamelin R.C."/>
            <person name="Lopes-Bezerra L.M."/>
            <person name="Vasconcelos A.T."/>
            <person name="de Hoog S."/>
            <person name="de Camargo Z.P."/>
            <person name="Felipe M.S."/>
        </authorList>
    </citation>
    <scope>NUCLEOTIDE SEQUENCE [LARGE SCALE GENOMIC DNA]</scope>
    <source>
        <strain evidence="3 4">1099-18</strain>
    </source>
</reference>
<dbReference type="InterPro" id="IPR000683">
    <property type="entry name" value="Gfo/Idh/MocA-like_OxRdtase_N"/>
</dbReference>
<dbReference type="KEGG" id="ssck:SPSK_01741"/>
<dbReference type="InterPro" id="IPR036291">
    <property type="entry name" value="NAD(P)-bd_dom_sf"/>
</dbReference>
<dbReference type="Gene3D" id="3.30.360.10">
    <property type="entry name" value="Dihydrodipicolinate Reductase, domain 2"/>
    <property type="match status" value="1"/>
</dbReference>
<feature type="domain" description="Gal80p-like C-terminal" evidence="2">
    <location>
        <begin position="146"/>
        <end position="300"/>
    </location>
</feature>
<dbReference type="GO" id="GO:0000166">
    <property type="term" value="F:nucleotide binding"/>
    <property type="evidence" value="ECO:0007669"/>
    <property type="project" value="InterPro"/>
</dbReference>
<gene>
    <name evidence="3" type="ORF">SPSK_01741</name>
</gene>
<evidence type="ECO:0000259" key="2">
    <source>
        <dbReference type="Pfam" id="PF22685"/>
    </source>
</evidence>
<dbReference type="Proteomes" id="UP000033710">
    <property type="component" value="Unassembled WGS sequence"/>
</dbReference>
<dbReference type="InterPro" id="IPR051317">
    <property type="entry name" value="Gfo/Idh/MocA_oxidoreduct"/>
</dbReference>
<feature type="domain" description="Gfo/Idh/MocA-like oxidoreductase N-terminal" evidence="1">
    <location>
        <begin position="7"/>
        <end position="133"/>
    </location>
</feature>
<dbReference type="GeneID" id="27663924"/>
<dbReference type="PANTHER" id="PTHR43708">
    <property type="entry name" value="CONSERVED EXPRESSED OXIDOREDUCTASE (EUROFUNG)"/>
    <property type="match status" value="1"/>
</dbReference>
<dbReference type="PANTHER" id="PTHR43708:SF1">
    <property type="entry name" value="GALACTOSE_LACTOSE METABOLISM REGULATORY PROTEIN GAL80"/>
    <property type="match status" value="1"/>
</dbReference>
<sequence length="404" mass="43270">MAPPPVRMAIIGLSQHATTSWTSLAHLPSLLTKAGRERFQIVALCNSSVASAEAAIRVYGLDPATVKAYGRPADLAADPDVDFVLCATRVDTHYATALPSIEAGKDVLIEWPIAANPSETQRLVAAAKKHSRSSNVFVGVQRRYAPAVRKVKELLEAGAIGRLLNVQVNAHGADMSPGRWPAGLKYFAQRAVGGNPITIGVGHLLDAVESAAGDIVPGTIHAHSQLQTPEIAIFDPATGEVTETVQSDVPDLLSLHGLLASRTHGKEPATLTFQYKSGYPFPGQPALDWTLTGTTGKIRVVDPSGIYFQESGKVRVGEDEGPCEVTIQLHRTGADAAETVPWEYNAVQKEVPVAGRSMQTLLYAYADAKRGVGPDVRLSSDWPDLERTAARAYEIDRWMGADES</sequence>
<dbReference type="InterPro" id="IPR055080">
    <property type="entry name" value="Gal80p-like_C"/>
</dbReference>
<protein>
    <submittedName>
        <fullName evidence="3">Oxidoreductase</fullName>
    </submittedName>
</protein>
<reference evidence="3 4" key="1">
    <citation type="journal article" date="2014" name="BMC Genomics">
        <title>Comparative genomics of the major fungal agents of human and animal Sporotrichosis: Sporothrix schenckii and Sporothrix brasiliensis.</title>
        <authorList>
            <person name="Teixeira M.M."/>
            <person name="de Almeida L.G."/>
            <person name="Kubitschek-Barreira P."/>
            <person name="Alves F.L."/>
            <person name="Kioshima E.S."/>
            <person name="Abadio A.K."/>
            <person name="Fernandes L."/>
            <person name="Derengowski L.S."/>
            <person name="Ferreira K.S."/>
            <person name="Souza R.C."/>
            <person name="Ruiz J.C."/>
            <person name="de Andrade N.C."/>
            <person name="Paes H.C."/>
            <person name="Nicola A.M."/>
            <person name="Albuquerque P."/>
            <person name="Gerber A.L."/>
            <person name="Martins V.P."/>
            <person name="Peconick L.D."/>
            <person name="Neto A.V."/>
            <person name="Chaucanez C.B."/>
            <person name="Silva P.A."/>
            <person name="Cunha O.L."/>
            <person name="de Oliveira F.F."/>
            <person name="dos Santos T.C."/>
            <person name="Barros A.L."/>
            <person name="Soares M.A."/>
            <person name="de Oliveira L.M."/>
            <person name="Marini M.M."/>
            <person name="Villalobos-Duno H."/>
            <person name="Cunha M.M."/>
            <person name="de Hoog S."/>
            <person name="da Silveira J.F."/>
            <person name="Henrissat B."/>
            <person name="Nino-Vega G.A."/>
            <person name="Cisalpino P.S."/>
            <person name="Mora-Montes H.M."/>
            <person name="Almeida S.R."/>
            <person name="Stajich J.E."/>
            <person name="Lopes-Bezerra L.M."/>
            <person name="Vasconcelos A.T."/>
            <person name="Felipe M.S."/>
        </authorList>
    </citation>
    <scope>NUCLEOTIDE SEQUENCE [LARGE SCALE GENOMIC DNA]</scope>
    <source>
        <strain evidence="3 4">1099-18</strain>
    </source>
</reference>
<evidence type="ECO:0000313" key="4">
    <source>
        <dbReference type="Proteomes" id="UP000033710"/>
    </source>
</evidence>
<accession>A0A0F2MEP9</accession>
<organism evidence="3 4">
    <name type="scientific">Sporothrix schenckii 1099-18</name>
    <dbReference type="NCBI Taxonomy" id="1397361"/>
    <lineage>
        <taxon>Eukaryota</taxon>
        <taxon>Fungi</taxon>
        <taxon>Dikarya</taxon>
        <taxon>Ascomycota</taxon>
        <taxon>Pezizomycotina</taxon>
        <taxon>Sordariomycetes</taxon>
        <taxon>Sordariomycetidae</taxon>
        <taxon>Ophiostomatales</taxon>
        <taxon>Ophiostomataceae</taxon>
        <taxon>Sporothrix</taxon>
    </lineage>
</organism>
<evidence type="ECO:0000259" key="1">
    <source>
        <dbReference type="Pfam" id="PF01408"/>
    </source>
</evidence>
<dbReference type="SUPFAM" id="SSF55347">
    <property type="entry name" value="Glyceraldehyde-3-phosphate dehydrogenase-like, C-terminal domain"/>
    <property type="match status" value="1"/>
</dbReference>
<dbReference type="AlphaFoldDB" id="A0A0F2MEP9"/>